<feature type="region of interest" description="Disordered" evidence="1">
    <location>
        <begin position="243"/>
        <end position="278"/>
    </location>
</feature>
<dbReference type="Gramene" id="OPUNC12G17160.1">
    <property type="protein sequence ID" value="OPUNC12G17160.1"/>
    <property type="gene ID" value="OPUNC12G17160"/>
</dbReference>
<feature type="compositionally biased region" description="Basic and acidic residues" evidence="1">
    <location>
        <begin position="1"/>
        <end position="15"/>
    </location>
</feature>
<dbReference type="HOGENOM" id="CLU_832571_0_0_1"/>
<reference evidence="2" key="1">
    <citation type="submission" date="2015-04" db="UniProtKB">
        <authorList>
            <consortium name="EnsemblPlants"/>
        </authorList>
    </citation>
    <scope>IDENTIFICATION</scope>
</reference>
<dbReference type="EnsemblPlants" id="OPUNC12G17160.1">
    <property type="protein sequence ID" value="OPUNC12G17160.1"/>
    <property type="gene ID" value="OPUNC12G17160"/>
</dbReference>
<keyword evidence="3" id="KW-1185">Reference proteome</keyword>
<accession>A0A0E0MPN5</accession>
<organism evidence="2">
    <name type="scientific">Oryza punctata</name>
    <name type="common">Red rice</name>
    <dbReference type="NCBI Taxonomy" id="4537"/>
    <lineage>
        <taxon>Eukaryota</taxon>
        <taxon>Viridiplantae</taxon>
        <taxon>Streptophyta</taxon>
        <taxon>Embryophyta</taxon>
        <taxon>Tracheophyta</taxon>
        <taxon>Spermatophyta</taxon>
        <taxon>Magnoliopsida</taxon>
        <taxon>Liliopsida</taxon>
        <taxon>Poales</taxon>
        <taxon>Poaceae</taxon>
        <taxon>BOP clade</taxon>
        <taxon>Oryzoideae</taxon>
        <taxon>Oryzeae</taxon>
        <taxon>Oryzinae</taxon>
        <taxon>Oryza</taxon>
    </lineage>
</organism>
<feature type="compositionally biased region" description="Low complexity" evidence="1">
    <location>
        <begin position="260"/>
        <end position="269"/>
    </location>
</feature>
<dbReference type="AlphaFoldDB" id="A0A0E0MPN5"/>
<protein>
    <submittedName>
        <fullName evidence="2">Uncharacterized protein</fullName>
    </submittedName>
</protein>
<sequence>MAIDAADQRNHHTSIDRSVLGFIGNQPTNQPHSYSEKGGRKGKTESSKRRGWRVARAIPVALAPILLISIDDESATHPPPPPRRNGRRNHRNRVAAAAAQLLAEGAEAVRGNVAAGGRWAPVASQPRICGGERECGPTGQWGRAERPMGRGLVGEHLVLLLAGRRGRLLLPPWPCPKRQAAPPPATITQGVAAAAATARTAMSVQAQQQQVMIGSRPPNCTGSCGPSCSGHCEAVLVRPIHPPKTAPAPAPPSPPRRGRTTGAGAAAPPVKEVGDVGGGNHKPVRWECKGRTAATYRLIGVGSRCKYHVNSGIAELHQQLSEKICQQIAEQEGF</sequence>
<feature type="compositionally biased region" description="Basic and acidic residues" evidence="1">
    <location>
        <begin position="34"/>
        <end position="48"/>
    </location>
</feature>
<reference evidence="2" key="2">
    <citation type="submission" date="2018-05" db="EMBL/GenBank/DDBJ databases">
        <title>OpunRS2 (Oryza punctata Reference Sequence Version 2).</title>
        <authorList>
            <person name="Zhang J."/>
            <person name="Kudrna D."/>
            <person name="Lee S."/>
            <person name="Talag J."/>
            <person name="Welchert J."/>
            <person name="Wing R.A."/>
        </authorList>
    </citation>
    <scope>NUCLEOTIDE SEQUENCE [LARGE SCALE GENOMIC DNA]</scope>
</reference>
<feature type="region of interest" description="Disordered" evidence="1">
    <location>
        <begin position="71"/>
        <end position="90"/>
    </location>
</feature>
<feature type="compositionally biased region" description="Pro residues" evidence="1">
    <location>
        <begin position="243"/>
        <end position="255"/>
    </location>
</feature>
<evidence type="ECO:0000313" key="3">
    <source>
        <dbReference type="Proteomes" id="UP000026962"/>
    </source>
</evidence>
<dbReference type="OMA" id="WECKGRT"/>
<feature type="region of interest" description="Disordered" evidence="1">
    <location>
        <begin position="1"/>
        <end position="51"/>
    </location>
</feature>
<evidence type="ECO:0000256" key="1">
    <source>
        <dbReference type="SAM" id="MobiDB-lite"/>
    </source>
</evidence>
<dbReference type="Proteomes" id="UP000026962">
    <property type="component" value="Chromosome 12"/>
</dbReference>
<name>A0A0E0MPN5_ORYPU</name>
<proteinExistence type="predicted"/>
<evidence type="ECO:0000313" key="2">
    <source>
        <dbReference type="EnsemblPlants" id="OPUNC12G17160.1"/>
    </source>
</evidence>